<dbReference type="InParanoid" id="K1PKI2"/>
<accession>K1PKI2</accession>
<sequence length="105" mass="11941">MPLTPNDSPPSAAVNGLDTALPIPEHEDWDWEIAMDPYPSGKMKRTHAQQRRYSKLREGIIMPITRRNVSQIVYFLRIVSLSLSRPPEEWISTSLANPTRRNATG</sequence>
<reference evidence="1" key="1">
    <citation type="journal article" date="2012" name="Nature">
        <title>The oyster genome reveals stress adaptation and complexity of shell formation.</title>
        <authorList>
            <person name="Zhang G."/>
            <person name="Fang X."/>
            <person name="Guo X."/>
            <person name="Li L."/>
            <person name="Luo R."/>
            <person name="Xu F."/>
            <person name="Yang P."/>
            <person name="Zhang L."/>
            <person name="Wang X."/>
            <person name="Qi H."/>
            <person name="Xiong Z."/>
            <person name="Que H."/>
            <person name="Xie Y."/>
            <person name="Holland P.W."/>
            <person name="Paps J."/>
            <person name="Zhu Y."/>
            <person name="Wu F."/>
            <person name="Chen Y."/>
            <person name="Wang J."/>
            <person name="Peng C."/>
            <person name="Meng J."/>
            <person name="Yang L."/>
            <person name="Liu J."/>
            <person name="Wen B."/>
            <person name="Zhang N."/>
            <person name="Huang Z."/>
            <person name="Zhu Q."/>
            <person name="Feng Y."/>
            <person name="Mount A."/>
            <person name="Hedgecock D."/>
            <person name="Xu Z."/>
            <person name="Liu Y."/>
            <person name="Domazet-Loso T."/>
            <person name="Du Y."/>
            <person name="Sun X."/>
            <person name="Zhang S."/>
            <person name="Liu B."/>
            <person name="Cheng P."/>
            <person name="Jiang X."/>
            <person name="Li J."/>
            <person name="Fan D."/>
            <person name="Wang W."/>
            <person name="Fu W."/>
            <person name="Wang T."/>
            <person name="Wang B."/>
            <person name="Zhang J."/>
            <person name="Peng Z."/>
            <person name="Li Y."/>
            <person name="Li N."/>
            <person name="Wang J."/>
            <person name="Chen M."/>
            <person name="He Y."/>
            <person name="Tan F."/>
            <person name="Song X."/>
            <person name="Zheng Q."/>
            <person name="Huang R."/>
            <person name="Yang H."/>
            <person name="Du X."/>
            <person name="Chen L."/>
            <person name="Yang M."/>
            <person name="Gaffney P.M."/>
            <person name="Wang S."/>
            <person name="Luo L."/>
            <person name="She Z."/>
            <person name="Ming Y."/>
            <person name="Huang W."/>
            <person name="Zhang S."/>
            <person name="Huang B."/>
            <person name="Zhang Y."/>
            <person name="Qu T."/>
            <person name="Ni P."/>
            <person name="Miao G."/>
            <person name="Wang J."/>
            <person name="Wang Q."/>
            <person name="Steinberg C.E."/>
            <person name="Wang H."/>
            <person name="Li N."/>
            <person name="Qian L."/>
            <person name="Zhang G."/>
            <person name="Li Y."/>
            <person name="Yang H."/>
            <person name="Liu X."/>
            <person name="Wang J."/>
            <person name="Yin Y."/>
            <person name="Wang J."/>
        </authorList>
    </citation>
    <scope>NUCLEOTIDE SEQUENCE [LARGE SCALE GENOMIC DNA]</scope>
    <source>
        <strain evidence="1">05x7-T-G4-1.051#20</strain>
    </source>
</reference>
<dbReference type="HOGENOM" id="CLU_2239167_0_0_1"/>
<evidence type="ECO:0000313" key="1">
    <source>
        <dbReference type="EMBL" id="EKC22153.1"/>
    </source>
</evidence>
<dbReference type="EMBL" id="JH817049">
    <property type="protein sequence ID" value="EKC22153.1"/>
    <property type="molecule type" value="Genomic_DNA"/>
</dbReference>
<gene>
    <name evidence="1" type="ORF">CGI_10002713</name>
</gene>
<organism evidence="1">
    <name type="scientific">Magallana gigas</name>
    <name type="common">Pacific oyster</name>
    <name type="synonym">Crassostrea gigas</name>
    <dbReference type="NCBI Taxonomy" id="29159"/>
    <lineage>
        <taxon>Eukaryota</taxon>
        <taxon>Metazoa</taxon>
        <taxon>Spiralia</taxon>
        <taxon>Lophotrochozoa</taxon>
        <taxon>Mollusca</taxon>
        <taxon>Bivalvia</taxon>
        <taxon>Autobranchia</taxon>
        <taxon>Pteriomorphia</taxon>
        <taxon>Ostreida</taxon>
        <taxon>Ostreoidea</taxon>
        <taxon>Ostreidae</taxon>
        <taxon>Magallana</taxon>
    </lineage>
</organism>
<protein>
    <submittedName>
        <fullName evidence="1">Uncharacterized protein</fullName>
    </submittedName>
</protein>
<proteinExistence type="predicted"/>
<dbReference type="AlphaFoldDB" id="K1PKI2"/>
<name>K1PKI2_MAGGI</name>